<proteinExistence type="predicted"/>
<gene>
    <name evidence="1" type="ORF">AFUS01_LOCUS39730</name>
</gene>
<accession>A0A8J2PN70</accession>
<dbReference type="EMBL" id="CAJVCH010553357">
    <property type="protein sequence ID" value="CAG7829890.1"/>
    <property type="molecule type" value="Genomic_DNA"/>
</dbReference>
<sequence>SGNRTREESVFLRNLVLKFGDSTYAESGKNSQEQDMFEGTKNASDSKSEIACRCETVVQTNFKDDALNGSFSAAVQNSSKLKDLQSHCMLRGQITTGLKRLFAFLEIDGESSKRHRLYHTGVIEVNSSISLLIVVPPIEKICIPAGQSDVLLKRKDLTALPVPVK</sequence>
<evidence type="ECO:0000313" key="1">
    <source>
        <dbReference type="EMBL" id="CAG7829890.1"/>
    </source>
</evidence>
<organism evidence="1 2">
    <name type="scientific">Allacma fusca</name>
    <dbReference type="NCBI Taxonomy" id="39272"/>
    <lineage>
        <taxon>Eukaryota</taxon>
        <taxon>Metazoa</taxon>
        <taxon>Ecdysozoa</taxon>
        <taxon>Arthropoda</taxon>
        <taxon>Hexapoda</taxon>
        <taxon>Collembola</taxon>
        <taxon>Symphypleona</taxon>
        <taxon>Sminthuridae</taxon>
        <taxon>Allacma</taxon>
    </lineage>
</organism>
<protein>
    <submittedName>
        <fullName evidence="1">Uncharacterized protein</fullName>
    </submittedName>
</protein>
<keyword evidence="2" id="KW-1185">Reference proteome</keyword>
<evidence type="ECO:0000313" key="2">
    <source>
        <dbReference type="Proteomes" id="UP000708208"/>
    </source>
</evidence>
<name>A0A8J2PN70_9HEXA</name>
<dbReference type="Proteomes" id="UP000708208">
    <property type="component" value="Unassembled WGS sequence"/>
</dbReference>
<comment type="caution">
    <text evidence="1">The sequence shown here is derived from an EMBL/GenBank/DDBJ whole genome shotgun (WGS) entry which is preliminary data.</text>
</comment>
<dbReference type="AlphaFoldDB" id="A0A8J2PN70"/>
<reference evidence="1" key="1">
    <citation type="submission" date="2021-06" db="EMBL/GenBank/DDBJ databases">
        <authorList>
            <person name="Hodson N. C."/>
            <person name="Mongue J. A."/>
            <person name="Jaron S. K."/>
        </authorList>
    </citation>
    <scope>NUCLEOTIDE SEQUENCE</scope>
</reference>
<dbReference type="OrthoDB" id="2428204at2759"/>
<feature type="non-terminal residue" evidence="1">
    <location>
        <position position="165"/>
    </location>
</feature>